<dbReference type="InterPro" id="IPR001412">
    <property type="entry name" value="aa-tRNA-synth_I_CS"/>
</dbReference>
<reference evidence="13 14" key="1">
    <citation type="journal article" date="2017" name="Proc. Natl. Acad. Sci. U.S.A.">
        <title>Small genome symbiont underlies cuticle hardness in beetles.</title>
        <authorList>
            <person name="Anbutsu H."/>
            <person name="Moriyama M."/>
            <person name="Nikoh N."/>
            <person name="Hosokawa T."/>
            <person name="Futahashi R."/>
            <person name="Tanahashi M."/>
            <person name="Meng X.Y."/>
            <person name="Kuriwada T."/>
            <person name="Mori N."/>
            <person name="Oshima K."/>
            <person name="Hattori M."/>
            <person name="Fujie M."/>
            <person name="Satoh N."/>
            <person name="Maeda T."/>
            <person name="Shigenobu S."/>
            <person name="Koga R."/>
            <person name="Fukatsu T."/>
        </authorList>
    </citation>
    <scope>NUCLEOTIDE SEQUENCE [LARGE SCALE GENOMIC DNA]</scope>
    <source>
        <strain evidence="13">NARRFE1</strain>
    </source>
</reference>
<dbReference type="GO" id="GO:0005524">
    <property type="term" value="F:ATP binding"/>
    <property type="evidence" value="ECO:0007669"/>
    <property type="project" value="UniProtKB-KW"/>
</dbReference>
<sequence length="828" mass="99283">MKNKYYPKIIEDYIKNIWNLYNKNNINKNKNNNNYYSILLPPPNMTGNIHIGHILQYFIVDFYIRFNKMLGKKTLSILGIDHAGISTQILIEKKILNENKDINLLIKNTLNFKKNIKFKLINDLNNIGVLIDNKNKIRFTLDKHYQYSVNKIFSTLYYDGLIYKNNKIINWDIKLKTVIPDLEIINKKKIDYIWYIKYYFVNSEIKDKFIVISTTKPETIFADSAIAINKNDIRYNKYIGEKVLVPIINRIITIIHSDEVIINHESGCIKVSPSNSFNDYKIALKNNLKIIKIFDNNFIIKDFFEIYDLNNNLIYTEECPNIFKKLDIISLKKNILNFLINNNYIFNKKYKIINVKYNSRNMSKIEPYITNQWYIKTNNISKIAINLVKNKRILFFPKKYEKIYFNWLNKIEDWCISRQIWWGHKIPIWYNKNIIYSGINEKDIRKKFNIPKNTKLIQEKSVLDTWFSSSIWSFVSLGWPNNINKLIKYYPHNLVISGFDIIFFWISRMIMISSYIFRKNSYLNLPFKNIYITGLITDKNGNKISKTKNNIINYLDILNTNIKNKEYLGIDSLRISLLSLNSTCKYINFNEKLILTYNKFCNKIWNVLYFIISKIDFNIIKYSFYLKKIVLSKKKIYINNINLYNNWIIDKLNTILSIYNNLTKNYRLDILIKYIYNFIYIDISRYYIEFIKNKIKIKNKIINNYILFYLLDTIIKILHPIVPFITEKINIDILLKLKINNINNNLLINNKFPNIIFDIKKDCNNIINILLYIIKEIGKLNRNIIVYIKKKKIFYNIIKININKIICNKIDIKFLLLEKIEKDFIINY</sequence>
<dbReference type="InterPro" id="IPR013155">
    <property type="entry name" value="M/V/L/I-tRNA-synth_anticd-bd"/>
</dbReference>
<keyword evidence="6 10" id="KW-0648">Protein biosynthesis</keyword>
<evidence type="ECO:0000259" key="12">
    <source>
        <dbReference type="Pfam" id="PF08264"/>
    </source>
</evidence>
<dbReference type="AlphaFoldDB" id="A0A2Z5TPN5"/>
<dbReference type="PRINTS" id="PR00986">
    <property type="entry name" value="TRNASYNTHVAL"/>
</dbReference>
<feature type="domain" description="Methionyl/Valyl/Leucyl/Isoleucyl-tRNA synthetase anticodon-binding" evidence="12">
    <location>
        <begin position="646"/>
        <end position="790"/>
    </location>
</feature>
<dbReference type="SUPFAM" id="SSF50677">
    <property type="entry name" value="ValRS/IleRS/LeuRS editing domain"/>
    <property type="match status" value="1"/>
</dbReference>
<evidence type="ECO:0000256" key="7">
    <source>
        <dbReference type="ARBA" id="ARBA00023146"/>
    </source>
</evidence>
<dbReference type="InterPro" id="IPR002303">
    <property type="entry name" value="Valyl-tRNA_ligase"/>
</dbReference>
<dbReference type="SUPFAM" id="SSF47323">
    <property type="entry name" value="Anticodon-binding domain of a subclass of class I aminoacyl-tRNA synthetases"/>
    <property type="match status" value="1"/>
</dbReference>
<dbReference type="RefSeq" id="WP_148708374.1">
    <property type="nucleotide sequence ID" value="NZ_AP018161.1"/>
</dbReference>
<protein>
    <recommendedName>
        <fullName evidence="1 9">Valine--tRNA ligase</fullName>
        <ecNumber evidence="1 9">6.1.1.9</ecNumber>
    </recommendedName>
</protein>
<accession>A0A2Z5TPN5</accession>
<evidence type="ECO:0000256" key="10">
    <source>
        <dbReference type="RuleBase" id="RU363035"/>
    </source>
</evidence>
<feature type="domain" description="Aminoacyl-tRNA synthetase class Ia" evidence="11">
    <location>
        <begin position="23"/>
        <end position="588"/>
    </location>
</feature>
<dbReference type="Proteomes" id="UP000289537">
    <property type="component" value="Chromosome"/>
</dbReference>
<evidence type="ECO:0000256" key="9">
    <source>
        <dbReference type="NCBIfam" id="TIGR00422"/>
    </source>
</evidence>
<dbReference type="Pfam" id="PF08264">
    <property type="entry name" value="Anticodon_1"/>
    <property type="match status" value="1"/>
</dbReference>
<evidence type="ECO:0000313" key="14">
    <source>
        <dbReference type="Proteomes" id="UP000289537"/>
    </source>
</evidence>
<evidence type="ECO:0000256" key="6">
    <source>
        <dbReference type="ARBA" id="ARBA00022917"/>
    </source>
</evidence>
<keyword evidence="2" id="KW-0963">Cytoplasm</keyword>
<name>A0A2Z5TPN5_9GAMM</name>
<evidence type="ECO:0000256" key="8">
    <source>
        <dbReference type="ARBA" id="ARBA00047552"/>
    </source>
</evidence>
<evidence type="ECO:0000256" key="4">
    <source>
        <dbReference type="ARBA" id="ARBA00022741"/>
    </source>
</evidence>
<dbReference type="Gene3D" id="1.10.730.10">
    <property type="entry name" value="Isoleucyl-tRNA Synthetase, Domain 1"/>
    <property type="match status" value="1"/>
</dbReference>
<dbReference type="SUPFAM" id="SSF52374">
    <property type="entry name" value="Nucleotidylyl transferase"/>
    <property type="match status" value="1"/>
</dbReference>
<dbReference type="PANTHER" id="PTHR11946:SF93">
    <property type="entry name" value="VALINE--TRNA LIGASE, CHLOROPLASTIC_MITOCHONDRIAL 2"/>
    <property type="match status" value="1"/>
</dbReference>
<dbReference type="NCBIfam" id="TIGR00422">
    <property type="entry name" value="valS"/>
    <property type="match status" value="1"/>
</dbReference>
<keyword evidence="4 10" id="KW-0547">Nucleotide-binding</keyword>
<gene>
    <name evidence="13" type="primary">valS</name>
    <name evidence="13" type="ORF">NARRFE1_00740</name>
</gene>
<evidence type="ECO:0000256" key="2">
    <source>
        <dbReference type="ARBA" id="ARBA00022490"/>
    </source>
</evidence>
<dbReference type="EC" id="6.1.1.9" evidence="1 9"/>
<dbReference type="OrthoDB" id="9810365at2"/>
<dbReference type="InterPro" id="IPR014729">
    <property type="entry name" value="Rossmann-like_a/b/a_fold"/>
</dbReference>
<dbReference type="Pfam" id="PF00133">
    <property type="entry name" value="tRNA-synt_1"/>
    <property type="match status" value="1"/>
</dbReference>
<dbReference type="PROSITE" id="PS00178">
    <property type="entry name" value="AA_TRNA_LIGASE_I"/>
    <property type="match status" value="1"/>
</dbReference>
<dbReference type="InterPro" id="IPR009008">
    <property type="entry name" value="Val/Leu/Ile-tRNA-synth_edit"/>
</dbReference>
<dbReference type="EMBL" id="AP018161">
    <property type="protein sequence ID" value="BBA85024.1"/>
    <property type="molecule type" value="Genomic_DNA"/>
</dbReference>
<organism evidence="13 14">
    <name type="scientific">endosymbiont of Rhynchophorus ferrugineus</name>
    <dbReference type="NCBI Taxonomy" id="1972133"/>
    <lineage>
        <taxon>Bacteria</taxon>
        <taxon>Pseudomonadati</taxon>
        <taxon>Pseudomonadota</taxon>
        <taxon>Gammaproteobacteria</taxon>
        <taxon>Candidatus Nardonella</taxon>
    </lineage>
</organism>
<evidence type="ECO:0000256" key="1">
    <source>
        <dbReference type="ARBA" id="ARBA00013169"/>
    </source>
</evidence>
<evidence type="ECO:0000259" key="11">
    <source>
        <dbReference type="Pfam" id="PF00133"/>
    </source>
</evidence>
<dbReference type="GO" id="GO:0002161">
    <property type="term" value="F:aminoacyl-tRNA deacylase activity"/>
    <property type="evidence" value="ECO:0007669"/>
    <property type="project" value="InterPro"/>
</dbReference>
<comment type="catalytic activity">
    <reaction evidence="8">
        <text>tRNA(Val) + L-valine + ATP = L-valyl-tRNA(Val) + AMP + diphosphate</text>
        <dbReference type="Rhea" id="RHEA:10704"/>
        <dbReference type="Rhea" id="RHEA-COMP:9672"/>
        <dbReference type="Rhea" id="RHEA-COMP:9708"/>
        <dbReference type="ChEBI" id="CHEBI:30616"/>
        <dbReference type="ChEBI" id="CHEBI:33019"/>
        <dbReference type="ChEBI" id="CHEBI:57762"/>
        <dbReference type="ChEBI" id="CHEBI:78442"/>
        <dbReference type="ChEBI" id="CHEBI:78537"/>
        <dbReference type="ChEBI" id="CHEBI:456215"/>
        <dbReference type="EC" id="6.1.1.9"/>
    </reaction>
</comment>
<dbReference type="PANTHER" id="PTHR11946">
    <property type="entry name" value="VALYL-TRNA SYNTHETASES"/>
    <property type="match status" value="1"/>
</dbReference>
<dbReference type="InterPro" id="IPR002300">
    <property type="entry name" value="aa-tRNA-synth_Ia"/>
</dbReference>
<dbReference type="GO" id="GO:0005829">
    <property type="term" value="C:cytosol"/>
    <property type="evidence" value="ECO:0007669"/>
    <property type="project" value="TreeGrafter"/>
</dbReference>
<dbReference type="KEGG" id="eor:NARRFE1_00740"/>
<keyword evidence="5 10" id="KW-0067">ATP-binding</keyword>
<dbReference type="GO" id="GO:0006438">
    <property type="term" value="P:valyl-tRNA aminoacylation"/>
    <property type="evidence" value="ECO:0007669"/>
    <property type="project" value="UniProtKB-UniRule"/>
</dbReference>
<evidence type="ECO:0000256" key="5">
    <source>
        <dbReference type="ARBA" id="ARBA00022840"/>
    </source>
</evidence>
<keyword evidence="3 10" id="KW-0436">Ligase</keyword>
<keyword evidence="7 10" id="KW-0030">Aminoacyl-tRNA synthetase</keyword>
<proteinExistence type="inferred from homology"/>
<evidence type="ECO:0000256" key="3">
    <source>
        <dbReference type="ARBA" id="ARBA00022598"/>
    </source>
</evidence>
<dbReference type="InterPro" id="IPR009080">
    <property type="entry name" value="tRNAsynth_Ia_anticodon-bd"/>
</dbReference>
<keyword evidence="14" id="KW-1185">Reference proteome</keyword>
<comment type="similarity">
    <text evidence="10">Belongs to the class-I aminoacyl-tRNA synthetase family.</text>
</comment>
<evidence type="ECO:0000313" key="13">
    <source>
        <dbReference type="EMBL" id="BBA85024.1"/>
    </source>
</evidence>
<dbReference type="Gene3D" id="3.40.50.620">
    <property type="entry name" value="HUPs"/>
    <property type="match status" value="2"/>
</dbReference>
<dbReference type="GO" id="GO:0004832">
    <property type="term" value="F:valine-tRNA ligase activity"/>
    <property type="evidence" value="ECO:0007669"/>
    <property type="project" value="UniProtKB-UniRule"/>
</dbReference>